<dbReference type="EMBL" id="AP012603">
    <property type="protein sequence ID" value="BAM87633.1"/>
    <property type="molecule type" value="Genomic_DNA"/>
</dbReference>
<dbReference type="eggNOG" id="COG5470">
    <property type="taxonomic scope" value="Bacteria"/>
</dbReference>
<gene>
    <name evidence="2" type="ORF">S58_16250</name>
</gene>
<dbReference type="AlphaFoldDB" id="M4Z2W7"/>
<name>M4Z2W7_9BRAD</name>
<evidence type="ECO:0000313" key="2">
    <source>
        <dbReference type="EMBL" id="BAM87633.1"/>
    </source>
</evidence>
<accession>M4Z2W7</accession>
<evidence type="ECO:0008006" key="4">
    <source>
        <dbReference type="Google" id="ProtNLM"/>
    </source>
</evidence>
<proteinExistence type="predicted"/>
<dbReference type="Proteomes" id="UP000011841">
    <property type="component" value="Chromosome"/>
</dbReference>
<dbReference type="PATRIC" id="fig|1245469.3.peg.1666"/>
<organism evidence="2 3">
    <name type="scientific">Bradyrhizobium oligotrophicum S58</name>
    <dbReference type="NCBI Taxonomy" id="1245469"/>
    <lineage>
        <taxon>Bacteria</taxon>
        <taxon>Pseudomonadati</taxon>
        <taxon>Pseudomonadota</taxon>
        <taxon>Alphaproteobacteria</taxon>
        <taxon>Hyphomicrobiales</taxon>
        <taxon>Nitrobacteraceae</taxon>
        <taxon>Bradyrhizobium</taxon>
    </lineage>
</organism>
<protein>
    <recommendedName>
        <fullName evidence="4">DUF1330 domain-containing protein</fullName>
    </recommendedName>
</protein>
<dbReference type="KEGG" id="aol:S58_16250"/>
<reference evidence="2 3" key="1">
    <citation type="journal article" date="2013" name="Appl. Environ. Microbiol.">
        <title>Genome analysis suggests that the soil oligotrophic bacterium Agromonas oligotrophica (Bradyrhizobium oligotrophicum) is a nitrogen-fixing symbiont of Aeschynomene indica.</title>
        <authorList>
            <person name="Okubo T."/>
            <person name="Fukushima S."/>
            <person name="Itakura M."/>
            <person name="Oshima K."/>
            <person name="Longtonglang A."/>
            <person name="Teaumroong N."/>
            <person name="Mitsui H."/>
            <person name="Hattori M."/>
            <person name="Hattori R."/>
            <person name="Hattori T."/>
            <person name="Minamisawa K."/>
        </authorList>
    </citation>
    <scope>NUCLEOTIDE SEQUENCE [LARGE SCALE GENOMIC DNA]</scope>
    <source>
        <strain evidence="2 3">S58</strain>
    </source>
</reference>
<dbReference type="HOGENOM" id="CLU_131535_2_0_5"/>
<feature type="region of interest" description="Disordered" evidence="1">
    <location>
        <begin position="1"/>
        <end position="20"/>
    </location>
</feature>
<evidence type="ECO:0000313" key="3">
    <source>
        <dbReference type="Proteomes" id="UP000011841"/>
    </source>
</evidence>
<keyword evidence="3" id="KW-1185">Reference proteome</keyword>
<dbReference type="Gene3D" id="3.30.70.100">
    <property type="match status" value="1"/>
</dbReference>
<dbReference type="STRING" id="1245469.S58_16250"/>
<evidence type="ECO:0000256" key="1">
    <source>
        <dbReference type="SAM" id="MobiDB-lite"/>
    </source>
</evidence>
<sequence>MGQMGSVSAHPAPLETAGHPMNPIEITLQALDAAERALPPGQPVYMLNLLRYRAHARYEDGFDATPCSGREALHERYRPAFRRLAAGQPLVRMFSGPVLASLVGPQGERWDEAALNEYGDFATFRSIVDTETYRREAAPHRHAALEDFRLFALVKAM</sequence>